<gene>
    <name evidence="1" type="ORF">CORC01_10007</name>
</gene>
<keyword evidence="2" id="KW-1185">Reference proteome</keyword>
<dbReference type="AlphaFoldDB" id="A0A1G4AZV3"/>
<proteinExistence type="predicted"/>
<evidence type="ECO:0000313" key="1">
    <source>
        <dbReference type="EMBL" id="OHE94698.1"/>
    </source>
</evidence>
<dbReference type="Proteomes" id="UP000176998">
    <property type="component" value="Unassembled WGS sequence"/>
</dbReference>
<protein>
    <submittedName>
        <fullName evidence="1">Uncharacterized protein</fullName>
    </submittedName>
</protein>
<name>A0A1G4AZV3_9PEZI</name>
<sequence length="55" mass="6019">MRCDSNTTCFNTTCVEPAAFHTRRTSDDNPSSAAFDFSAASVAVNFDPTNQTQRI</sequence>
<accession>A0A1G4AZV3</accession>
<comment type="caution">
    <text evidence="1">The sequence shown here is derived from an EMBL/GenBank/DDBJ whole genome shotgun (WGS) entry which is preliminary data.</text>
</comment>
<dbReference type="EMBL" id="MJBS01000095">
    <property type="protein sequence ID" value="OHE94698.1"/>
    <property type="molecule type" value="Genomic_DNA"/>
</dbReference>
<reference evidence="1 2" key="1">
    <citation type="submission" date="2016-09" db="EMBL/GenBank/DDBJ databases">
        <authorList>
            <person name="Capua I."/>
            <person name="De Benedictis P."/>
            <person name="Joannis T."/>
            <person name="Lombin L.H."/>
            <person name="Cattoli G."/>
        </authorList>
    </citation>
    <scope>NUCLEOTIDE SEQUENCE [LARGE SCALE GENOMIC DNA]</scope>
    <source>
        <strain evidence="1 2">IMI 309357</strain>
    </source>
</reference>
<dbReference type="RefSeq" id="XP_022471860.1">
    <property type="nucleotide sequence ID" value="XM_022621636.1"/>
</dbReference>
<dbReference type="GeneID" id="34563146"/>
<evidence type="ECO:0000313" key="2">
    <source>
        <dbReference type="Proteomes" id="UP000176998"/>
    </source>
</evidence>
<organism evidence="1 2">
    <name type="scientific">Colletotrichum orchidophilum</name>
    <dbReference type="NCBI Taxonomy" id="1209926"/>
    <lineage>
        <taxon>Eukaryota</taxon>
        <taxon>Fungi</taxon>
        <taxon>Dikarya</taxon>
        <taxon>Ascomycota</taxon>
        <taxon>Pezizomycotina</taxon>
        <taxon>Sordariomycetes</taxon>
        <taxon>Hypocreomycetidae</taxon>
        <taxon>Glomerellales</taxon>
        <taxon>Glomerellaceae</taxon>
        <taxon>Colletotrichum</taxon>
    </lineage>
</organism>